<organism evidence="1 2">
    <name type="scientific">Paramuricea clavata</name>
    <name type="common">Red gorgonian</name>
    <name type="synonym">Violescent sea-whip</name>
    <dbReference type="NCBI Taxonomy" id="317549"/>
    <lineage>
        <taxon>Eukaryota</taxon>
        <taxon>Metazoa</taxon>
        <taxon>Cnidaria</taxon>
        <taxon>Anthozoa</taxon>
        <taxon>Octocorallia</taxon>
        <taxon>Malacalcyonacea</taxon>
        <taxon>Plexauridae</taxon>
        <taxon>Paramuricea</taxon>
    </lineage>
</organism>
<dbReference type="PROSITE" id="PS51120">
    <property type="entry name" value="LDLRB"/>
    <property type="match status" value="1"/>
</dbReference>
<evidence type="ECO:0000313" key="2">
    <source>
        <dbReference type="Proteomes" id="UP001152795"/>
    </source>
</evidence>
<sequence length="56" mass="6527">MTRSSVMAIDWIERRLFWSDGIYKQIHVGNLDGKEKRFLLHISNNPNWIAVDPTVG</sequence>
<comment type="caution">
    <text evidence="1">The sequence shown here is derived from an EMBL/GenBank/DDBJ whole genome shotgun (WGS) entry which is preliminary data.</text>
</comment>
<dbReference type="InterPro" id="IPR011042">
    <property type="entry name" value="6-blade_b-propeller_TolB-like"/>
</dbReference>
<proteinExistence type="predicted"/>
<name>A0A6S7KJD9_PARCT</name>
<dbReference type="Proteomes" id="UP001152795">
    <property type="component" value="Unassembled WGS sequence"/>
</dbReference>
<dbReference type="EMBL" id="CACRXK020040483">
    <property type="protein sequence ID" value="CAB4045595.1"/>
    <property type="molecule type" value="Genomic_DNA"/>
</dbReference>
<dbReference type="InterPro" id="IPR000033">
    <property type="entry name" value="LDLR_classB_rpt"/>
</dbReference>
<protein>
    <submittedName>
        <fullName evidence="1">Uncharacterized protein</fullName>
    </submittedName>
</protein>
<dbReference type="AlphaFoldDB" id="A0A6S7KJD9"/>
<dbReference type="Gene3D" id="2.120.10.30">
    <property type="entry name" value="TolB, C-terminal domain"/>
    <property type="match status" value="1"/>
</dbReference>
<accession>A0A6S7KJD9</accession>
<dbReference type="SUPFAM" id="SSF63825">
    <property type="entry name" value="YWTD domain"/>
    <property type="match status" value="1"/>
</dbReference>
<gene>
    <name evidence="1" type="ORF">PACLA_8A046202</name>
</gene>
<dbReference type="OrthoDB" id="10066840at2759"/>
<reference evidence="1" key="1">
    <citation type="submission" date="2020-04" db="EMBL/GenBank/DDBJ databases">
        <authorList>
            <person name="Alioto T."/>
            <person name="Alioto T."/>
            <person name="Gomez Garrido J."/>
        </authorList>
    </citation>
    <scope>NUCLEOTIDE SEQUENCE</scope>
    <source>
        <strain evidence="1">A484AB</strain>
    </source>
</reference>
<evidence type="ECO:0000313" key="1">
    <source>
        <dbReference type="EMBL" id="CAB4045595.1"/>
    </source>
</evidence>
<keyword evidence="2" id="KW-1185">Reference proteome</keyword>